<sequence>MKKYQNIVSYSLFVFLIGNTIISCENFVELDSPKGQLNQTDVFENNQTAQAAVTTLYALLRDNSLIAGNLSSAGFYMGIYSDELDSYAAPNSVADLFYKHQIIPTNSGVKEVWTSSFKVIYECNAVIEGVEKSKGLTYEQKKQYKAEAVFIRSLTYFYLTNLFGDIPFITTTDYTINQKSSKTNHQNILLKIEEDLIESKQQLSELTSVTSNLRANKYNVTALLARLYIYQEKWEKAERESTELINSGKFQLENELNKEFLKESRSTLFQLKAKAEGGNSNEGSIYIFEAGPPPNASLSPQLFESFEPTDLRKQQWTKQITTNGKNWVMPFKYKEKYVTTTSKEYTIVFRLAEQVLIRAEARMRLGNLNGAKGDINSIRNRAGLTPITTSSSQDIFEAIVTERQHEFFTEHGHRWFDLKRWKLADQVLNPIKTNWKATDVLLPIPEAELLINPNLLPQNKGY</sequence>
<keyword evidence="3" id="KW-0732">Signal</keyword>
<dbReference type="AlphaFoldDB" id="A0A4Z1BPR9"/>
<accession>A0A4Z1BPR9</accession>
<dbReference type="RefSeq" id="WP_135834237.1">
    <property type="nucleotide sequence ID" value="NZ_SRPE01000002.1"/>
</dbReference>
<keyword evidence="5" id="KW-0998">Cell outer membrane</keyword>
<keyword evidence="4" id="KW-0472">Membrane</keyword>
<evidence type="ECO:0000259" key="6">
    <source>
        <dbReference type="Pfam" id="PF07980"/>
    </source>
</evidence>
<dbReference type="InterPro" id="IPR011990">
    <property type="entry name" value="TPR-like_helical_dom_sf"/>
</dbReference>
<name>A0A4Z1BPR9_9FLAO</name>
<reference evidence="8 9" key="1">
    <citation type="submission" date="2019-03" db="EMBL/GenBank/DDBJ databases">
        <title>Empedobacter tilapiae sp. nov., isolated from an intestine of Nile tilapia Oreochromis niloticus.</title>
        <authorList>
            <person name="Kim Y.-O."/>
            <person name="Yoon J.-H."/>
        </authorList>
    </citation>
    <scope>NUCLEOTIDE SEQUENCE [LARGE SCALE GENOMIC DNA]</scope>
    <source>
        <strain evidence="8 9">MRS2</strain>
    </source>
</reference>
<dbReference type="Gene3D" id="1.25.40.390">
    <property type="match status" value="1"/>
</dbReference>
<evidence type="ECO:0000256" key="3">
    <source>
        <dbReference type="ARBA" id="ARBA00022729"/>
    </source>
</evidence>
<dbReference type="OrthoDB" id="621570at2"/>
<feature type="domain" description="RagB/SusD" evidence="6">
    <location>
        <begin position="326"/>
        <end position="462"/>
    </location>
</feature>
<dbReference type="InterPro" id="IPR033985">
    <property type="entry name" value="SusD-like_N"/>
</dbReference>
<dbReference type="CDD" id="cd08977">
    <property type="entry name" value="SusD"/>
    <property type="match status" value="1"/>
</dbReference>
<dbReference type="GO" id="GO:0009279">
    <property type="term" value="C:cell outer membrane"/>
    <property type="evidence" value="ECO:0007669"/>
    <property type="project" value="UniProtKB-SubCell"/>
</dbReference>
<evidence type="ECO:0000256" key="5">
    <source>
        <dbReference type="ARBA" id="ARBA00023237"/>
    </source>
</evidence>
<dbReference type="Pfam" id="PF07980">
    <property type="entry name" value="SusD_RagB"/>
    <property type="match status" value="1"/>
</dbReference>
<evidence type="ECO:0000256" key="1">
    <source>
        <dbReference type="ARBA" id="ARBA00004442"/>
    </source>
</evidence>
<dbReference type="Pfam" id="PF14322">
    <property type="entry name" value="SusD-like_3"/>
    <property type="match status" value="1"/>
</dbReference>
<evidence type="ECO:0000256" key="2">
    <source>
        <dbReference type="ARBA" id="ARBA00006275"/>
    </source>
</evidence>
<dbReference type="EMBL" id="SRPE01000002">
    <property type="protein sequence ID" value="TGN29504.1"/>
    <property type="molecule type" value="Genomic_DNA"/>
</dbReference>
<feature type="domain" description="SusD-like N-terminal" evidence="7">
    <location>
        <begin position="95"/>
        <end position="228"/>
    </location>
</feature>
<gene>
    <name evidence="8" type="ORF">E4J94_02015</name>
</gene>
<protein>
    <submittedName>
        <fullName evidence="8">RagB/SusD family nutrient uptake outer membrane protein</fullName>
    </submittedName>
</protein>
<dbReference type="PROSITE" id="PS51257">
    <property type="entry name" value="PROKAR_LIPOPROTEIN"/>
    <property type="match status" value="1"/>
</dbReference>
<dbReference type="SUPFAM" id="SSF48452">
    <property type="entry name" value="TPR-like"/>
    <property type="match status" value="1"/>
</dbReference>
<organism evidence="8 9">
    <name type="scientific">Empedobacter tilapiae</name>
    <dbReference type="NCBI Taxonomy" id="2491114"/>
    <lineage>
        <taxon>Bacteria</taxon>
        <taxon>Pseudomonadati</taxon>
        <taxon>Bacteroidota</taxon>
        <taxon>Flavobacteriia</taxon>
        <taxon>Flavobacteriales</taxon>
        <taxon>Weeksellaceae</taxon>
        <taxon>Empedobacter</taxon>
    </lineage>
</organism>
<evidence type="ECO:0000313" key="9">
    <source>
        <dbReference type="Proteomes" id="UP000297998"/>
    </source>
</evidence>
<dbReference type="InterPro" id="IPR012944">
    <property type="entry name" value="SusD_RagB_dom"/>
</dbReference>
<comment type="similarity">
    <text evidence="2">Belongs to the SusD family.</text>
</comment>
<evidence type="ECO:0000259" key="7">
    <source>
        <dbReference type="Pfam" id="PF14322"/>
    </source>
</evidence>
<keyword evidence="9" id="KW-1185">Reference proteome</keyword>
<comment type="subcellular location">
    <subcellularLocation>
        <location evidence="1">Cell outer membrane</location>
    </subcellularLocation>
</comment>
<proteinExistence type="inferred from homology"/>
<comment type="caution">
    <text evidence="8">The sequence shown here is derived from an EMBL/GenBank/DDBJ whole genome shotgun (WGS) entry which is preliminary data.</text>
</comment>
<evidence type="ECO:0000256" key="4">
    <source>
        <dbReference type="ARBA" id="ARBA00023136"/>
    </source>
</evidence>
<dbReference type="Proteomes" id="UP000297998">
    <property type="component" value="Unassembled WGS sequence"/>
</dbReference>
<evidence type="ECO:0000313" key="8">
    <source>
        <dbReference type="EMBL" id="TGN29504.1"/>
    </source>
</evidence>